<evidence type="ECO:0000313" key="2">
    <source>
        <dbReference type="Proteomes" id="UP001163726"/>
    </source>
</evidence>
<keyword evidence="1" id="KW-0614">Plasmid</keyword>
<reference evidence="1" key="1">
    <citation type="submission" date="2022-10" db="EMBL/GenBank/DDBJ databases">
        <title>Catenovulum adriacola sp. nov. isolated in the Harbour of Susak.</title>
        <authorList>
            <person name="Schoch T."/>
            <person name="Reich S.J."/>
            <person name="Stoeferle S."/>
            <person name="Flaiz M."/>
            <person name="Kazda M."/>
            <person name="Riedel C.U."/>
            <person name="Duerre P."/>
        </authorList>
    </citation>
    <scope>NUCLEOTIDE SEQUENCE</scope>
    <source>
        <strain evidence="1">TS8</strain>
        <plasmid evidence="1">pCadTS8_1</plasmid>
    </source>
</reference>
<dbReference type="Proteomes" id="UP001163726">
    <property type="component" value="Plasmid pCadTS8_1"/>
</dbReference>
<geneLocation type="plasmid" evidence="1 2">
    <name>pCadTS8_1</name>
</geneLocation>
<gene>
    <name evidence="1" type="ORF">OLW01_14965</name>
</gene>
<sequence>MQDSTDSQNTDHNVSSILTIEQNDKIYAALINDFSDAEINFVSLADLDVDSLLHLKSGSKPPFKAKITSKHEISEFNYLYVCKVLAL</sequence>
<organism evidence="1 2">
    <name type="scientific">Catenovulum adriaticum</name>
    <dbReference type="NCBI Taxonomy" id="2984846"/>
    <lineage>
        <taxon>Bacteria</taxon>
        <taxon>Pseudomonadati</taxon>
        <taxon>Pseudomonadota</taxon>
        <taxon>Gammaproteobacteria</taxon>
        <taxon>Alteromonadales</taxon>
        <taxon>Alteromonadaceae</taxon>
        <taxon>Catenovulum</taxon>
    </lineage>
</organism>
<dbReference type="RefSeq" id="WP_268076732.1">
    <property type="nucleotide sequence ID" value="NZ_CP109966.1"/>
</dbReference>
<protein>
    <submittedName>
        <fullName evidence="1">Uncharacterized protein</fullName>
    </submittedName>
</protein>
<proteinExistence type="predicted"/>
<name>A0ABY7ARS4_9ALTE</name>
<dbReference type="EMBL" id="CP109966">
    <property type="protein sequence ID" value="WAJ72015.1"/>
    <property type="molecule type" value="Genomic_DNA"/>
</dbReference>
<accession>A0ABY7ARS4</accession>
<keyword evidence="2" id="KW-1185">Reference proteome</keyword>
<evidence type="ECO:0000313" key="1">
    <source>
        <dbReference type="EMBL" id="WAJ72015.1"/>
    </source>
</evidence>